<gene>
    <name evidence="1" type="ORF">IE53DRAFT_388244</name>
</gene>
<dbReference type="EMBL" id="KZ820038">
    <property type="protein sequence ID" value="PWN49524.1"/>
    <property type="molecule type" value="Genomic_DNA"/>
</dbReference>
<dbReference type="Proteomes" id="UP000245626">
    <property type="component" value="Unassembled WGS sequence"/>
</dbReference>
<keyword evidence="2" id="KW-1185">Reference proteome</keyword>
<proteinExistence type="predicted"/>
<name>A0ACD0NUX7_9BASI</name>
<evidence type="ECO:0000313" key="2">
    <source>
        <dbReference type="Proteomes" id="UP000245626"/>
    </source>
</evidence>
<reference evidence="1 2" key="1">
    <citation type="journal article" date="2018" name="Mol. Biol. Evol.">
        <title>Broad Genomic Sampling Reveals a Smut Pathogenic Ancestry of the Fungal Clade Ustilaginomycotina.</title>
        <authorList>
            <person name="Kijpornyongpan T."/>
            <person name="Mondo S.J."/>
            <person name="Barry K."/>
            <person name="Sandor L."/>
            <person name="Lee J."/>
            <person name="Lipzen A."/>
            <person name="Pangilinan J."/>
            <person name="LaButti K."/>
            <person name="Hainaut M."/>
            <person name="Henrissat B."/>
            <person name="Grigoriev I.V."/>
            <person name="Spatafora J.W."/>
            <person name="Aime M.C."/>
        </authorList>
    </citation>
    <scope>NUCLEOTIDE SEQUENCE [LARGE SCALE GENOMIC DNA]</scope>
    <source>
        <strain evidence="1 2">SA 807</strain>
    </source>
</reference>
<evidence type="ECO:0000313" key="1">
    <source>
        <dbReference type="EMBL" id="PWN49524.1"/>
    </source>
</evidence>
<accession>A0ACD0NUX7</accession>
<protein>
    <submittedName>
        <fullName evidence="1">S-adenosyl-L-methionine-dependent methyltransferase</fullName>
    </submittedName>
</protein>
<keyword evidence="1" id="KW-0489">Methyltransferase</keyword>
<sequence length="495" mass="54891">MSDSQTPYEAKDEAYFSYYSLLSHQAQMLQDSVRTAAYQNAIIGNSDVCFKDKFVMDVGAGNGILSFFSAQAGAKKVYSIEASNMVDYLKKVVQASKAPVINGGIPRNAWLADRVVPVHSKMEDVTPDMLEGHEKVDTIVSECLGVLLVHERMCESFLDARDRFLKPGGSVFPSAGTICLAPVEDKTLWEETASKARWWQNQNFYGVDITPFAEEAMKEAFSSPVVGCFGAHTLLTISSDYQVDFLTVSKEDLEEFTMPVEWEFSDAAIIHCIGGWFDLSFIPNLLNLESKAAVEEGEARNANPLSPPASSEDATMQDVNNHVAQENQASGSNLTLSSQAKDFAPSPLPPVPKSDPGKFQDKTSLEITIEALNDLANANPNLLSIDHNQQHQQPSSSVNGGRPYYMTTSPYAAPTHWQQVRFLLDRPIAVNRGQKVVGTIHCKVNEFRSYDLEAELKVIRSDGREDELLKSRHEWRLDRQIYSWTTAPPITTTSC</sequence>
<keyword evidence="1" id="KW-0808">Transferase</keyword>
<organism evidence="1 2">
    <name type="scientific">Violaceomyces palustris</name>
    <dbReference type="NCBI Taxonomy" id="1673888"/>
    <lineage>
        <taxon>Eukaryota</taxon>
        <taxon>Fungi</taxon>
        <taxon>Dikarya</taxon>
        <taxon>Basidiomycota</taxon>
        <taxon>Ustilaginomycotina</taxon>
        <taxon>Ustilaginomycetes</taxon>
        <taxon>Violaceomycetales</taxon>
        <taxon>Violaceomycetaceae</taxon>
        <taxon>Violaceomyces</taxon>
    </lineage>
</organism>